<protein>
    <submittedName>
        <fullName evidence="1">DUF1059 domain-containing protein</fullName>
    </submittedName>
</protein>
<sequence>MKKMTCKQLGGACDVEFVGESFDEIATQSKKHGMEMFQIGHQAHIEAMNEMQKMMKEPSDFAKWFESKKEEFNKLNNI</sequence>
<proteinExistence type="predicted"/>
<comment type="caution">
    <text evidence="1">The sequence shown here is derived from an EMBL/GenBank/DDBJ whole genome shotgun (WGS) entry which is preliminary data.</text>
</comment>
<dbReference type="Proteomes" id="UP001623559">
    <property type="component" value="Unassembled WGS sequence"/>
</dbReference>
<evidence type="ECO:0000313" key="2">
    <source>
        <dbReference type="Proteomes" id="UP001623559"/>
    </source>
</evidence>
<organism evidence="1 2">
    <name type="scientific">Aquirufa novilacunae</name>
    <dbReference type="NCBI Taxonomy" id="3139305"/>
    <lineage>
        <taxon>Bacteria</taxon>
        <taxon>Pseudomonadati</taxon>
        <taxon>Bacteroidota</taxon>
        <taxon>Cytophagia</taxon>
        <taxon>Cytophagales</taxon>
        <taxon>Flectobacillaceae</taxon>
        <taxon>Aquirufa</taxon>
    </lineage>
</organism>
<dbReference type="EMBL" id="JBEWZG010000002">
    <property type="protein sequence ID" value="MFL0206363.1"/>
    <property type="molecule type" value="Genomic_DNA"/>
</dbReference>
<gene>
    <name evidence="1" type="ORF">V7S74_06370</name>
</gene>
<dbReference type="RefSeq" id="WP_406777940.1">
    <property type="nucleotide sequence ID" value="NZ_JBEWZG010000002.1"/>
</dbReference>
<evidence type="ECO:0000313" key="1">
    <source>
        <dbReference type="EMBL" id="MFL0206363.1"/>
    </source>
</evidence>
<reference evidence="1 2" key="1">
    <citation type="submission" date="2024-07" db="EMBL/GenBank/DDBJ databases">
        <authorList>
            <person name="Pitt A."/>
            <person name="Hahn M.W."/>
        </authorList>
    </citation>
    <scope>NUCLEOTIDE SEQUENCE [LARGE SCALE GENOMIC DNA]</scope>
    <source>
        <strain evidence="1 2">2-AUSEE-184A6</strain>
    </source>
</reference>
<accession>A0ABW8SZ46</accession>
<name>A0ABW8SZ46_9BACT</name>